<dbReference type="RefSeq" id="WP_122202172.1">
    <property type="nucleotide sequence ID" value="NZ_CABJFV010000024.1"/>
</dbReference>
<dbReference type="Pfam" id="PF15889">
    <property type="entry name" value="DUF4738"/>
    <property type="match status" value="1"/>
</dbReference>
<protein>
    <submittedName>
        <fullName evidence="2">DUF4738 domain-containing protein</fullName>
    </submittedName>
</protein>
<keyword evidence="1" id="KW-0732">Signal</keyword>
<dbReference type="Proteomes" id="UP000284379">
    <property type="component" value="Unassembled WGS sequence"/>
</dbReference>
<dbReference type="EMBL" id="QSGO01000024">
    <property type="protein sequence ID" value="RHB31026.1"/>
    <property type="molecule type" value="Genomic_DNA"/>
</dbReference>
<sequence length="182" mass="20511">MKRFIYLFILSLLAGLTACGGGSKKTDEGSLILMQDSVDSRGLQRMQVSKAEVDIKFKGKDYHSFISRTPDEDLPLVKNEMGNTFVDNKIQLRLTRGNEQVFNMTFTKKNFSSIVSDDFLSKSILEGMVYNKTTPQGIVYAASVCYPQTDLYVPISITITADGKMTMEKEELLEEIYEEDSI</sequence>
<dbReference type="InterPro" id="IPR031762">
    <property type="entry name" value="DUF4738"/>
</dbReference>
<comment type="caution">
    <text evidence="2">The sequence shown here is derived from an EMBL/GenBank/DDBJ whole genome shotgun (WGS) entry which is preliminary data.</text>
</comment>
<feature type="chain" id="PRO_5019547183" evidence="1">
    <location>
        <begin position="21"/>
        <end position="182"/>
    </location>
</feature>
<proteinExistence type="predicted"/>
<accession>A0A413VBN4</accession>
<evidence type="ECO:0000313" key="2">
    <source>
        <dbReference type="EMBL" id="RHB31026.1"/>
    </source>
</evidence>
<dbReference type="Gene3D" id="2.40.128.510">
    <property type="entry name" value="Protein of unknown function DUF4738"/>
    <property type="match status" value="1"/>
</dbReference>
<dbReference type="PROSITE" id="PS51257">
    <property type="entry name" value="PROKAR_LIPOPROTEIN"/>
    <property type="match status" value="1"/>
</dbReference>
<gene>
    <name evidence="2" type="ORF">DW888_18285</name>
</gene>
<evidence type="ECO:0000256" key="1">
    <source>
        <dbReference type="SAM" id="SignalP"/>
    </source>
</evidence>
<organism evidence="2 3">
    <name type="scientific">Bacteroides nordii</name>
    <dbReference type="NCBI Taxonomy" id="291645"/>
    <lineage>
        <taxon>Bacteria</taxon>
        <taxon>Pseudomonadati</taxon>
        <taxon>Bacteroidota</taxon>
        <taxon>Bacteroidia</taxon>
        <taxon>Bacteroidales</taxon>
        <taxon>Bacteroidaceae</taxon>
        <taxon>Bacteroides</taxon>
    </lineage>
</organism>
<name>A0A413VBN4_9BACE</name>
<feature type="signal peptide" evidence="1">
    <location>
        <begin position="1"/>
        <end position="20"/>
    </location>
</feature>
<evidence type="ECO:0000313" key="3">
    <source>
        <dbReference type="Proteomes" id="UP000284379"/>
    </source>
</evidence>
<dbReference type="AlphaFoldDB" id="A0A413VBN4"/>
<reference evidence="2 3" key="1">
    <citation type="submission" date="2018-08" db="EMBL/GenBank/DDBJ databases">
        <title>A genome reference for cultivated species of the human gut microbiota.</title>
        <authorList>
            <person name="Zou Y."/>
            <person name="Xue W."/>
            <person name="Luo G."/>
        </authorList>
    </citation>
    <scope>NUCLEOTIDE SEQUENCE [LARGE SCALE GENOMIC DNA]</scope>
    <source>
        <strain evidence="2 3">AM40-30BH</strain>
    </source>
</reference>